<accession>A0A1S0TJD5</accession>
<dbReference type="RefSeq" id="XP_003149063.2">
    <property type="nucleotide sequence ID" value="XM_003149015.2"/>
</dbReference>
<dbReference type="EMBL" id="JH712084">
    <property type="protein sequence ID" value="EFO15006.2"/>
    <property type="molecule type" value="Genomic_DNA"/>
</dbReference>
<protein>
    <submittedName>
        <fullName evidence="1">Uncharacterized protein</fullName>
    </submittedName>
</protein>
<dbReference type="CTD" id="9950980"/>
<dbReference type="AlphaFoldDB" id="A0A1S0TJD5"/>
<name>A0A1S0TJD5_LOALO</name>
<sequence length="57" mass="6587">MKSANNCEQISGYEPYEFRSGNPMGKGWEGAVICARSFPVKWKNISKQFRQQVMENK</sequence>
<proteinExistence type="predicted"/>
<dbReference type="GeneID" id="9950980"/>
<organism evidence="1">
    <name type="scientific">Loa loa</name>
    <name type="common">Eye worm</name>
    <name type="synonym">Filaria loa</name>
    <dbReference type="NCBI Taxonomy" id="7209"/>
    <lineage>
        <taxon>Eukaryota</taxon>
        <taxon>Metazoa</taxon>
        <taxon>Ecdysozoa</taxon>
        <taxon>Nematoda</taxon>
        <taxon>Chromadorea</taxon>
        <taxon>Rhabditida</taxon>
        <taxon>Spirurina</taxon>
        <taxon>Spiruromorpha</taxon>
        <taxon>Filarioidea</taxon>
        <taxon>Onchocercidae</taxon>
        <taxon>Loa</taxon>
    </lineage>
</organism>
<evidence type="ECO:0000313" key="1">
    <source>
        <dbReference type="EMBL" id="EFO15006.2"/>
    </source>
</evidence>
<dbReference type="InParanoid" id="A0A1S0TJD5"/>
<gene>
    <name evidence="1" type="ORF">LOAG_13509</name>
</gene>
<dbReference type="KEGG" id="loa:LOAG_13509"/>
<reference evidence="1" key="1">
    <citation type="submission" date="2012-04" db="EMBL/GenBank/DDBJ databases">
        <title>The Genome Sequence of Loa loa.</title>
        <authorList>
            <consortium name="The Broad Institute Genome Sequencing Platform"/>
            <consortium name="Broad Institute Genome Sequencing Center for Infectious Disease"/>
            <person name="Nutman T.B."/>
            <person name="Fink D.L."/>
            <person name="Russ C."/>
            <person name="Young S."/>
            <person name="Zeng Q."/>
            <person name="Gargeya S."/>
            <person name="Alvarado L."/>
            <person name="Berlin A."/>
            <person name="Chapman S.B."/>
            <person name="Chen Z."/>
            <person name="Freedman E."/>
            <person name="Gellesch M."/>
            <person name="Goldberg J."/>
            <person name="Griggs A."/>
            <person name="Gujja S."/>
            <person name="Heilman E.R."/>
            <person name="Heiman D."/>
            <person name="Howarth C."/>
            <person name="Mehta T."/>
            <person name="Neiman D."/>
            <person name="Pearson M."/>
            <person name="Roberts A."/>
            <person name="Saif S."/>
            <person name="Shea T."/>
            <person name="Shenoy N."/>
            <person name="Sisk P."/>
            <person name="Stolte C."/>
            <person name="Sykes S."/>
            <person name="White J."/>
            <person name="Yandava C."/>
            <person name="Haas B."/>
            <person name="Henn M.R."/>
            <person name="Nusbaum C."/>
            <person name="Birren B."/>
        </authorList>
    </citation>
    <scope>NUCLEOTIDE SEQUENCE [LARGE SCALE GENOMIC DNA]</scope>
</reference>